<evidence type="ECO:0000256" key="1">
    <source>
        <dbReference type="SAM" id="Phobius"/>
    </source>
</evidence>
<sequence>MNTRKVSHILLAIIFLLIACAFTLFLVALGFVAAEKVVEDSLPVNSEELFNLPIWGMILGCLIGSFSFARLGIRMLNTRYKFFEMPGAKNGVFKLFLSIILSMTGTLLLLTGIYSAIKSIFLTPGSSPKVIEILVRTVFITLVGGAQLWLAYKRRASAFEKPTTEFLGEII</sequence>
<name>A0A3E1Y505_9BACT</name>
<accession>A0A3E1Y505</accession>
<organism evidence="2 3">
    <name type="scientific">Chitinophaga silvatica</name>
    <dbReference type="NCBI Taxonomy" id="2282649"/>
    <lineage>
        <taxon>Bacteria</taxon>
        <taxon>Pseudomonadati</taxon>
        <taxon>Bacteroidota</taxon>
        <taxon>Chitinophagia</taxon>
        <taxon>Chitinophagales</taxon>
        <taxon>Chitinophagaceae</taxon>
        <taxon>Chitinophaga</taxon>
    </lineage>
</organism>
<keyword evidence="1" id="KW-0812">Transmembrane</keyword>
<dbReference type="EMBL" id="QPMM01000012">
    <property type="protein sequence ID" value="RFS19775.1"/>
    <property type="molecule type" value="Genomic_DNA"/>
</dbReference>
<protein>
    <recommendedName>
        <fullName evidence="4">DUF2975 domain-containing protein</fullName>
    </recommendedName>
</protein>
<comment type="caution">
    <text evidence="2">The sequence shown here is derived from an EMBL/GenBank/DDBJ whole genome shotgun (WGS) entry which is preliminary data.</text>
</comment>
<feature type="transmembrane region" description="Helical" evidence="1">
    <location>
        <begin position="133"/>
        <end position="152"/>
    </location>
</feature>
<feature type="transmembrane region" description="Helical" evidence="1">
    <location>
        <begin position="50"/>
        <end position="71"/>
    </location>
</feature>
<dbReference type="PROSITE" id="PS51257">
    <property type="entry name" value="PROKAR_LIPOPROTEIN"/>
    <property type="match status" value="1"/>
</dbReference>
<dbReference type="RefSeq" id="WP_116977963.1">
    <property type="nucleotide sequence ID" value="NZ_QPMM01000012.1"/>
</dbReference>
<keyword evidence="1" id="KW-0472">Membrane</keyword>
<evidence type="ECO:0000313" key="3">
    <source>
        <dbReference type="Proteomes" id="UP000260644"/>
    </source>
</evidence>
<dbReference type="Proteomes" id="UP000260644">
    <property type="component" value="Unassembled WGS sequence"/>
</dbReference>
<keyword evidence="3" id="KW-1185">Reference proteome</keyword>
<proteinExistence type="predicted"/>
<feature type="transmembrane region" description="Helical" evidence="1">
    <location>
        <begin position="92"/>
        <end position="113"/>
    </location>
</feature>
<reference evidence="2 3" key="1">
    <citation type="submission" date="2018-07" db="EMBL/GenBank/DDBJ databases">
        <title>Chitinophaga K2CV101002-2 sp. nov., isolated from a monsoon evergreen broad-leaved forest soil.</title>
        <authorList>
            <person name="Lv Y."/>
        </authorList>
    </citation>
    <scope>NUCLEOTIDE SEQUENCE [LARGE SCALE GENOMIC DNA]</scope>
    <source>
        <strain evidence="2 3">GDMCC 1.1288</strain>
    </source>
</reference>
<gene>
    <name evidence="2" type="ORF">DVR12_22015</name>
</gene>
<dbReference type="AlphaFoldDB" id="A0A3E1Y505"/>
<evidence type="ECO:0000313" key="2">
    <source>
        <dbReference type="EMBL" id="RFS19775.1"/>
    </source>
</evidence>
<keyword evidence="1" id="KW-1133">Transmembrane helix</keyword>
<evidence type="ECO:0008006" key="4">
    <source>
        <dbReference type="Google" id="ProtNLM"/>
    </source>
</evidence>